<comment type="subcellular location">
    <subcellularLocation>
        <location evidence="1">Membrane</location>
    </subcellularLocation>
</comment>
<evidence type="ECO:0000256" key="1">
    <source>
        <dbReference type="ARBA" id="ARBA00004370"/>
    </source>
</evidence>
<dbReference type="Pfam" id="PF04116">
    <property type="entry name" value="FA_hydroxylase"/>
    <property type="match status" value="1"/>
</dbReference>
<dbReference type="PANTHER" id="PTHR11863">
    <property type="entry name" value="STEROL DESATURASE"/>
    <property type="match status" value="1"/>
</dbReference>
<dbReference type="GO" id="GO:0008610">
    <property type="term" value="P:lipid biosynthetic process"/>
    <property type="evidence" value="ECO:0007669"/>
    <property type="project" value="InterPro"/>
</dbReference>
<dbReference type="Proteomes" id="UP000800035">
    <property type="component" value="Unassembled WGS sequence"/>
</dbReference>
<keyword evidence="3 5" id="KW-1133">Transmembrane helix</keyword>
<gene>
    <name evidence="7" type="ORF">CC80DRAFT_544079</name>
</gene>
<dbReference type="GO" id="GO:0016491">
    <property type="term" value="F:oxidoreductase activity"/>
    <property type="evidence" value="ECO:0007669"/>
    <property type="project" value="InterPro"/>
</dbReference>
<evidence type="ECO:0000256" key="4">
    <source>
        <dbReference type="ARBA" id="ARBA00023136"/>
    </source>
</evidence>
<dbReference type="AlphaFoldDB" id="A0A6A5U728"/>
<feature type="transmembrane region" description="Helical" evidence="5">
    <location>
        <begin position="190"/>
        <end position="214"/>
    </location>
</feature>
<feature type="domain" description="Fatty acid hydroxylase" evidence="6">
    <location>
        <begin position="201"/>
        <end position="336"/>
    </location>
</feature>
<dbReference type="GO" id="GO:0005506">
    <property type="term" value="F:iron ion binding"/>
    <property type="evidence" value="ECO:0007669"/>
    <property type="project" value="InterPro"/>
</dbReference>
<evidence type="ECO:0000313" key="8">
    <source>
        <dbReference type="Proteomes" id="UP000800035"/>
    </source>
</evidence>
<evidence type="ECO:0000256" key="5">
    <source>
        <dbReference type="SAM" id="Phobius"/>
    </source>
</evidence>
<dbReference type="InterPro" id="IPR050307">
    <property type="entry name" value="Sterol_Desaturase_Related"/>
</dbReference>
<dbReference type="InterPro" id="IPR006694">
    <property type="entry name" value="Fatty_acid_hydroxylase"/>
</dbReference>
<accession>A0A6A5U728</accession>
<evidence type="ECO:0000259" key="6">
    <source>
        <dbReference type="Pfam" id="PF04116"/>
    </source>
</evidence>
<organism evidence="7 8">
    <name type="scientific">Byssothecium circinans</name>
    <dbReference type="NCBI Taxonomy" id="147558"/>
    <lineage>
        <taxon>Eukaryota</taxon>
        <taxon>Fungi</taxon>
        <taxon>Dikarya</taxon>
        <taxon>Ascomycota</taxon>
        <taxon>Pezizomycotina</taxon>
        <taxon>Dothideomycetes</taxon>
        <taxon>Pleosporomycetidae</taxon>
        <taxon>Pleosporales</taxon>
        <taxon>Massarineae</taxon>
        <taxon>Massarinaceae</taxon>
        <taxon>Byssothecium</taxon>
    </lineage>
</organism>
<proteinExistence type="predicted"/>
<reference evidence="7" key="1">
    <citation type="journal article" date="2020" name="Stud. Mycol.">
        <title>101 Dothideomycetes genomes: a test case for predicting lifestyles and emergence of pathogens.</title>
        <authorList>
            <person name="Haridas S."/>
            <person name="Albert R."/>
            <person name="Binder M."/>
            <person name="Bloem J."/>
            <person name="Labutti K."/>
            <person name="Salamov A."/>
            <person name="Andreopoulos B."/>
            <person name="Baker S."/>
            <person name="Barry K."/>
            <person name="Bills G."/>
            <person name="Bluhm B."/>
            <person name="Cannon C."/>
            <person name="Castanera R."/>
            <person name="Culley D."/>
            <person name="Daum C."/>
            <person name="Ezra D."/>
            <person name="Gonzalez J."/>
            <person name="Henrissat B."/>
            <person name="Kuo A."/>
            <person name="Liang C."/>
            <person name="Lipzen A."/>
            <person name="Lutzoni F."/>
            <person name="Magnuson J."/>
            <person name="Mondo S."/>
            <person name="Nolan M."/>
            <person name="Ohm R."/>
            <person name="Pangilinan J."/>
            <person name="Park H.-J."/>
            <person name="Ramirez L."/>
            <person name="Alfaro M."/>
            <person name="Sun H."/>
            <person name="Tritt A."/>
            <person name="Yoshinaga Y."/>
            <person name="Zwiers L.-H."/>
            <person name="Turgeon B."/>
            <person name="Goodwin S."/>
            <person name="Spatafora J."/>
            <person name="Crous P."/>
            <person name="Grigoriev I."/>
        </authorList>
    </citation>
    <scope>NUCLEOTIDE SEQUENCE</scope>
    <source>
        <strain evidence="7">CBS 675.92</strain>
    </source>
</reference>
<keyword evidence="2 5" id="KW-0812">Transmembrane</keyword>
<dbReference type="OrthoDB" id="3629789at2759"/>
<evidence type="ECO:0000256" key="3">
    <source>
        <dbReference type="ARBA" id="ARBA00022989"/>
    </source>
</evidence>
<keyword evidence="4 5" id="KW-0472">Membrane</keyword>
<dbReference type="EMBL" id="ML976982">
    <property type="protein sequence ID" value="KAF1960675.1"/>
    <property type="molecule type" value="Genomic_DNA"/>
</dbReference>
<sequence length="371" mass="42759">MNETLFDPLLLQPRLPPEAIYEKPPLFSFIGDQHLPYVVPAIVYWAVSCSFHLIDAQGWLASYKVHTPAEFLTRNRVTRSEVIMTVLTQQFFMAVCGYLMSDPVETVCSHEYGVAVWAKRVRIALQYTPYLLSIVGIDKHRLGLRLGGDFGAWLARGYPNECLINAPNPSDVCLHAVQNFSETELAIASALYWIIFPVFQFLAALVFADTMYYFQHRAFHSIPWLYRNIHSQHHRVYVNFAYGAYYNHALEGVPIDGILFPLCLKLAGLTTLQSTVFNVIWTVKVVSDHTGYALPWDPSNLLCKDSQWYHDLHHQHWGLKYNFSQWTPFWDWCLGTLWDAKHPDAQEKYAKTKELAEKEFAQKVLKAHEAD</sequence>
<evidence type="ECO:0000256" key="2">
    <source>
        <dbReference type="ARBA" id="ARBA00022692"/>
    </source>
</evidence>
<protein>
    <recommendedName>
        <fullName evidence="6">Fatty acid hydroxylase domain-containing protein</fullName>
    </recommendedName>
</protein>
<evidence type="ECO:0000313" key="7">
    <source>
        <dbReference type="EMBL" id="KAF1960675.1"/>
    </source>
</evidence>
<name>A0A6A5U728_9PLEO</name>
<dbReference type="GO" id="GO:0016020">
    <property type="term" value="C:membrane"/>
    <property type="evidence" value="ECO:0007669"/>
    <property type="project" value="UniProtKB-SubCell"/>
</dbReference>
<keyword evidence="8" id="KW-1185">Reference proteome</keyword>